<reference evidence="4" key="1">
    <citation type="journal article" date="2019" name="Int. J. Syst. Evol. Microbiol.">
        <title>The Global Catalogue of Microorganisms (GCM) 10K type strain sequencing project: providing services to taxonomists for standard genome sequencing and annotation.</title>
        <authorList>
            <consortium name="The Broad Institute Genomics Platform"/>
            <consortium name="The Broad Institute Genome Sequencing Center for Infectious Disease"/>
            <person name="Wu L."/>
            <person name="Ma J."/>
        </authorList>
    </citation>
    <scope>NUCLEOTIDE SEQUENCE [LARGE SCALE GENOMIC DNA]</scope>
    <source>
        <strain evidence="4">NBRC 113072</strain>
    </source>
</reference>
<feature type="compositionally biased region" description="Polar residues" evidence="1">
    <location>
        <begin position="213"/>
        <end position="225"/>
    </location>
</feature>
<comment type="caution">
    <text evidence="3">The sequence shown here is derived from an EMBL/GenBank/DDBJ whole genome shotgun (WGS) entry which is preliminary data.</text>
</comment>
<dbReference type="Gene3D" id="2.40.420.20">
    <property type="match status" value="1"/>
</dbReference>
<feature type="transmembrane region" description="Helical" evidence="2">
    <location>
        <begin position="7"/>
        <end position="29"/>
    </location>
</feature>
<protein>
    <recommendedName>
        <fullName evidence="5">Multidrug efflux pump subunit AcrA (Membrane-fusion protein)</fullName>
    </recommendedName>
</protein>
<keyword evidence="4" id="KW-1185">Reference proteome</keyword>
<evidence type="ECO:0000313" key="3">
    <source>
        <dbReference type="EMBL" id="GMA40162.1"/>
    </source>
</evidence>
<keyword evidence="2" id="KW-0472">Membrane</keyword>
<feature type="compositionally biased region" description="Pro residues" evidence="1">
    <location>
        <begin position="114"/>
        <end position="132"/>
    </location>
</feature>
<sequence>MNVVRRYVFPLIWMIILGVIAASLAKMAFFPSQEAAATDDGQPTASFEEYATVPVSRGDIASTMSLSATVQADPGKPVTATHAGQINKVWVENGERVGKGDRLLQVRVPKEPEPAPPLPAPAPAAPGAPAPAAPAAQAPAPAAAGPSDFTYHTLHAPGSGTVRGLTVVQGQALEVGGAVATLSPGTYAIVADLTPEQQLELLDRDIEASAKLPTSSAAVSCSSPNIEEDDPEKPEGAQNPAPPAVDPSTGMPAAEQTSVASLRCPVPARTKIVPGLSVTVTVDLGSATGVLTVPTTAVEGSLADGAVYLIDDVGGEPQRHPVTLGRRGEGVVEVKTGVKENQQVLQFVPGVDNPDAGVVMGGPRW</sequence>
<dbReference type="SUPFAM" id="SSF111369">
    <property type="entry name" value="HlyD-like secretion proteins"/>
    <property type="match status" value="1"/>
</dbReference>
<evidence type="ECO:0008006" key="5">
    <source>
        <dbReference type="Google" id="ProtNLM"/>
    </source>
</evidence>
<evidence type="ECO:0000313" key="4">
    <source>
        <dbReference type="Proteomes" id="UP001157126"/>
    </source>
</evidence>
<evidence type="ECO:0000256" key="2">
    <source>
        <dbReference type="SAM" id="Phobius"/>
    </source>
</evidence>
<keyword evidence="2" id="KW-1133">Transmembrane helix</keyword>
<dbReference type="EMBL" id="BSUO01000001">
    <property type="protein sequence ID" value="GMA40162.1"/>
    <property type="molecule type" value="Genomic_DNA"/>
</dbReference>
<proteinExistence type="predicted"/>
<evidence type="ECO:0000256" key="1">
    <source>
        <dbReference type="SAM" id="MobiDB-lite"/>
    </source>
</evidence>
<dbReference type="Proteomes" id="UP001157126">
    <property type="component" value="Unassembled WGS sequence"/>
</dbReference>
<organism evidence="3 4">
    <name type="scientific">Mobilicoccus caccae</name>
    <dbReference type="NCBI Taxonomy" id="1859295"/>
    <lineage>
        <taxon>Bacteria</taxon>
        <taxon>Bacillati</taxon>
        <taxon>Actinomycetota</taxon>
        <taxon>Actinomycetes</taxon>
        <taxon>Micrococcales</taxon>
        <taxon>Dermatophilaceae</taxon>
        <taxon>Mobilicoccus</taxon>
    </lineage>
</organism>
<accession>A0ABQ6ITV9</accession>
<dbReference type="PANTHER" id="PTHR30469:SF15">
    <property type="entry name" value="HLYD FAMILY OF SECRETION PROTEINS"/>
    <property type="match status" value="1"/>
</dbReference>
<gene>
    <name evidence="3" type="ORF">GCM10025883_22070</name>
</gene>
<name>A0ABQ6ITV9_9MICO</name>
<feature type="region of interest" description="Disordered" evidence="1">
    <location>
        <begin position="109"/>
        <end position="155"/>
    </location>
</feature>
<dbReference type="Gene3D" id="2.40.50.100">
    <property type="match status" value="1"/>
</dbReference>
<dbReference type="RefSeq" id="WP_284303908.1">
    <property type="nucleotide sequence ID" value="NZ_BSUO01000001.1"/>
</dbReference>
<feature type="region of interest" description="Disordered" evidence="1">
    <location>
        <begin position="213"/>
        <end position="260"/>
    </location>
</feature>
<feature type="compositionally biased region" description="Low complexity" evidence="1">
    <location>
        <begin position="133"/>
        <end position="146"/>
    </location>
</feature>
<dbReference type="PANTHER" id="PTHR30469">
    <property type="entry name" value="MULTIDRUG RESISTANCE PROTEIN MDTA"/>
    <property type="match status" value="1"/>
</dbReference>
<keyword evidence="2" id="KW-0812">Transmembrane</keyword>